<dbReference type="GO" id="GO:0005886">
    <property type="term" value="C:plasma membrane"/>
    <property type="evidence" value="ECO:0007669"/>
    <property type="project" value="TreeGrafter"/>
</dbReference>
<name>A0AAV2IUS1_KNICA</name>
<evidence type="ECO:0000256" key="2">
    <source>
        <dbReference type="ARBA" id="ARBA00006840"/>
    </source>
</evidence>
<gene>
    <name evidence="8" type="ORF">KC01_LOCUS982</name>
</gene>
<dbReference type="PRINTS" id="PR00259">
    <property type="entry name" value="TMFOUR"/>
</dbReference>
<comment type="similarity">
    <text evidence="2 7">Belongs to the tetraspanin (TM4SF) family.</text>
</comment>
<dbReference type="InterPro" id="IPR000301">
    <property type="entry name" value="Tetraspanin_animals"/>
</dbReference>
<dbReference type="InterPro" id="IPR018499">
    <property type="entry name" value="Tetraspanin/Peripherin"/>
</dbReference>
<evidence type="ECO:0000256" key="4">
    <source>
        <dbReference type="ARBA" id="ARBA00022989"/>
    </source>
</evidence>
<evidence type="ECO:0000256" key="7">
    <source>
        <dbReference type="RuleBase" id="RU361218"/>
    </source>
</evidence>
<evidence type="ECO:0000313" key="9">
    <source>
        <dbReference type="Proteomes" id="UP001497482"/>
    </source>
</evidence>
<reference evidence="8 9" key="1">
    <citation type="submission" date="2024-04" db="EMBL/GenBank/DDBJ databases">
        <authorList>
            <person name="Waldvogel A.-M."/>
            <person name="Schoenle A."/>
        </authorList>
    </citation>
    <scope>NUCLEOTIDE SEQUENCE [LARGE SCALE GENOMIC DNA]</scope>
</reference>
<evidence type="ECO:0000313" key="8">
    <source>
        <dbReference type="EMBL" id="CAL1568338.1"/>
    </source>
</evidence>
<dbReference type="SUPFAM" id="SSF48652">
    <property type="entry name" value="Tetraspanin"/>
    <property type="match status" value="1"/>
</dbReference>
<feature type="disulfide bond" evidence="6">
    <location>
        <begin position="140"/>
        <end position="156"/>
    </location>
</feature>
<dbReference type="PANTHER" id="PTHR19282">
    <property type="entry name" value="TETRASPANIN"/>
    <property type="match status" value="1"/>
</dbReference>
<keyword evidence="4 7" id="KW-1133">Transmembrane helix</keyword>
<keyword evidence="3 7" id="KW-0812">Transmembrane</keyword>
<proteinExistence type="inferred from homology"/>
<dbReference type="Proteomes" id="UP001497482">
    <property type="component" value="Chromosome 1"/>
</dbReference>
<keyword evidence="5 7" id="KW-0472">Membrane</keyword>
<dbReference type="GO" id="GO:1900746">
    <property type="term" value="P:regulation of vascular endothelial growth factor signaling pathway"/>
    <property type="evidence" value="ECO:0007669"/>
    <property type="project" value="TreeGrafter"/>
</dbReference>
<comment type="subcellular location">
    <subcellularLocation>
        <location evidence="1 7">Membrane</location>
        <topology evidence="1 7">Multi-pass membrane protein</topology>
    </subcellularLocation>
</comment>
<feature type="transmembrane region" description="Helical" evidence="7">
    <location>
        <begin position="50"/>
        <end position="68"/>
    </location>
</feature>
<protein>
    <recommendedName>
        <fullName evidence="7">Tetraspanin</fullName>
    </recommendedName>
</protein>
<dbReference type="Gene3D" id="1.10.1450.10">
    <property type="entry name" value="Tetraspanin"/>
    <property type="match status" value="1"/>
</dbReference>
<dbReference type="EMBL" id="OZ035823">
    <property type="protein sequence ID" value="CAL1568338.1"/>
    <property type="molecule type" value="Genomic_DNA"/>
</dbReference>
<keyword evidence="6" id="KW-1015">Disulfide bond</keyword>
<feature type="transmembrane region" description="Helical" evidence="7">
    <location>
        <begin position="75"/>
        <end position="100"/>
    </location>
</feature>
<keyword evidence="9" id="KW-1185">Reference proteome</keyword>
<organism evidence="8 9">
    <name type="scientific">Knipowitschia caucasica</name>
    <name type="common">Caucasian dwarf goby</name>
    <name type="synonym">Pomatoschistus caucasicus</name>
    <dbReference type="NCBI Taxonomy" id="637954"/>
    <lineage>
        <taxon>Eukaryota</taxon>
        <taxon>Metazoa</taxon>
        <taxon>Chordata</taxon>
        <taxon>Craniata</taxon>
        <taxon>Vertebrata</taxon>
        <taxon>Euteleostomi</taxon>
        <taxon>Actinopterygii</taxon>
        <taxon>Neopterygii</taxon>
        <taxon>Teleostei</taxon>
        <taxon>Neoteleostei</taxon>
        <taxon>Acanthomorphata</taxon>
        <taxon>Gobiaria</taxon>
        <taxon>Gobiiformes</taxon>
        <taxon>Gobioidei</taxon>
        <taxon>Gobiidae</taxon>
        <taxon>Gobiinae</taxon>
        <taxon>Knipowitschia</taxon>
    </lineage>
</organism>
<evidence type="ECO:0000256" key="3">
    <source>
        <dbReference type="ARBA" id="ARBA00022692"/>
    </source>
</evidence>
<dbReference type="PIRSF" id="PIRSF002419">
    <property type="entry name" value="Tetraspanin"/>
    <property type="match status" value="1"/>
</dbReference>
<accession>A0AAV2IUS1</accession>
<dbReference type="InterPro" id="IPR008952">
    <property type="entry name" value="Tetraspanin_EC2_sf"/>
</dbReference>
<evidence type="ECO:0000256" key="1">
    <source>
        <dbReference type="ARBA" id="ARBA00004141"/>
    </source>
</evidence>
<feature type="transmembrane region" description="Helical" evidence="7">
    <location>
        <begin position="209"/>
        <end position="232"/>
    </location>
</feature>
<dbReference type="PANTHER" id="PTHR19282:SF456">
    <property type="entry name" value="CD63 MOLECULE"/>
    <property type="match status" value="1"/>
</dbReference>
<sequence length="250" mass="26546">MGKINGCLKCLFIFFNVVFAIIGCLLIFGAVKSTAVSSQLSSVGTPGIGWGWVFAIGVLGISCLGIYAGCSEKQLVLKIFAGFMVAGMVVMLIFGIYIVVTRNKLRDVFTNAASEASEAFMQQDNFRTSLKDLQTAGECCGLSKAEDWGSVIPDSCSCDGSNGGYRGYGIGLTNKGCKARPQGTTGPDQIYATACGEFLFNTVDLILKITIGFCFGCAVTALLGLLVTLLMLHQVKRHDGDGPGMTMKNY</sequence>
<dbReference type="AlphaFoldDB" id="A0AAV2IUS1"/>
<feature type="transmembrane region" description="Helical" evidence="7">
    <location>
        <begin position="12"/>
        <end position="30"/>
    </location>
</feature>
<evidence type="ECO:0000256" key="5">
    <source>
        <dbReference type="ARBA" id="ARBA00023136"/>
    </source>
</evidence>
<dbReference type="PROSITE" id="PS51257">
    <property type="entry name" value="PROKAR_LIPOPROTEIN"/>
    <property type="match status" value="1"/>
</dbReference>
<dbReference type="Pfam" id="PF00335">
    <property type="entry name" value="Tetraspanin"/>
    <property type="match status" value="1"/>
</dbReference>
<evidence type="ECO:0000256" key="6">
    <source>
        <dbReference type="PIRSR" id="PIRSR002419-1"/>
    </source>
</evidence>